<proteinExistence type="predicted"/>
<evidence type="ECO:0000313" key="2">
    <source>
        <dbReference type="EMBL" id="GGO88222.1"/>
    </source>
</evidence>
<evidence type="ECO:0008006" key="4">
    <source>
        <dbReference type="Google" id="ProtNLM"/>
    </source>
</evidence>
<evidence type="ECO:0000256" key="1">
    <source>
        <dbReference type="SAM" id="Phobius"/>
    </source>
</evidence>
<sequence length="220" mass="22699">MLPRNTPVTWHGQDGSVTTRAGRDLVVVRALVVAGLSLLLATAAHVTAGGLLPAAWALALMGLLCFAGSAMALDRRASRSRLALLLVGGQTTIHFAMTALAGHGDEGGLRATNVSGALQDAVHHLRVDAVADGPMMAAHLAAAGATGLALGHAERALWAVLGLIARAARFVVLVLRPFAVAVTTRPATHRPETDLPFLQARLLTGACVVRRGPPELLAAH</sequence>
<keyword evidence="1" id="KW-0812">Transmembrane</keyword>
<comment type="caution">
    <text evidence="2">The sequence shown here is derived from an EMBL/GenBank/DDBJ whole genome shotgun (WGS) entry which is preliminary data.</text>
</comment>
<feature type="transmembrane region" description="Helical" evidence="1">
    <location>
        <begin position="26"/>
        <end position="48"/>
    </location>
</feature>
<evidence type="ECO:0000313" key="3">
    <source>
        <dbReference type="Proteomes" id="UP000655410"/>
    </source>
</evidence>
<accession>A0ABQ2N893</accession>
<name>A0ABQ2N893_9ACTN</name>
<keyword evidence="1" id="KW-0472">Membrane</keyword>
<keyword evidence="3" id="KW-1185">Reference proteome</keyword>
<organism evidence="2 3">
    <name type="scientific">Nocardioides phosphati</name>
    <dbReference type="NCBI Taxonomy" id="1867775"/>
    <lineage>
        <taxon>Bacteria</taxon>
        <taxon>Bacillati</taxon>
        <taxon>Actinomycetota</taxon>
        <taxon>Actinomycetes</taxon>
        <taxon>Propionibacteriales</taxon>
        <taxon>Nocardioidaceae</taxon>
        <taxon>Nocardioides</taxon>
    </lineage>
</organism>
<dbReference type="Proteomes" id="UP000655410">
    <property type="component" value="Unassembled WGS sequence"/>
</dbReference>
<keyword evidence="1" id="KW-1133">Transmembrane helix</keyword>
<reference evidence="3" key="1">
    <citation type="journal article" date="2019" name="Int. J. Syst. Evol. Microbiol.">
        <title>The Global Catalogue of Microorganisms (GCM) 10K type strain sequencing project: providing services to taxonomists for standard genome sequencing and annotation.</title>
        <authorList>
            <consortium name="The Broad Institute Genomics Platform"/>
            <consortium name="The Broad Institute Genome Sequencing Center for Infectious Disease"/>
            <person name="Wu L."/>
            <person name="Ma J."/>
        </authorList>
    </citation>
    <scope>NUCLEOTIDE SEQUENCE [LARGE SCALE GENOMIC DNA]</scope>
    <source>
        <strain evidence="3">CGMCC 4.7371</strain>
    </source>
</reference>
<protein>
    <recommendedName>
        <fullName evidence="4">Integral membrane protein</fullName>
    </recommendedName>
</protein>
<feature type="transmembrane region" description="Helical" evidence="1">
    <location>
        <begin position="54"/>
        <end position="73"/>
    </location>
</feature>
<gene>
    <name evidence="2" type="ORF">GCM10011584_14680</name>
</gene>
<dbReference type="EMBL" id="BMNI01000003">
    <property type="protein sequence ID" value="GGO88222.1"/>
    <property type="molecule type" value="Genomic_DNA"/>
</dbReference>